<gene>
    <name evidence="2" type="ORF">Q767_15220</name>
</gene>
<comment type="caution">
    <text evidence="2">The sequence shown here is derived from an EMBL/GenBank/DDBJ whole genome shotgun (WGS) entry which is preliminary data.</text>
</comment>
<dbReference type="Proteomes" id="UP000030149">
    <property type="component" value="Unassembled WGS sequence"/>
</dbReference>
<dbReference type="EMBL" id="JRLZ01000021">
    <property type="protein sequence ID" value="KGO93125.1"/>
    <property type="molecule type" value="Genomic_DNA"/>
</dbReference>
<protein>
    <recommendedName>
        <fullName evidence="1">DUF4440 domain-containing protein</fullName>
    </recommendedName>
</protein>
<name>A0A0A2MY43_9FLAO</name>
<proteinExistence type="predicted"/>
<dbReference type="RefSeq" id="WP_035630914.1">
    <property type="nucleotide sequence ID" value="NZ_AVCS01000032.1"/>
</dbReference>
<dbReference type="PROSITE" id="PS51257">
    <property type="entry name" value="PROKAR_LIPOPROTEIN"/>
    <property type="match status" value="1"/>
</dbReference>
<sequence>MKLVKLITYIFTALFLLSCSPKKNTYRLTKNYEPDDLTLYEAIVDMDSAFFEAYNNCNKDLNKYSSFYSDNIEFYHDKGGFMNSKQEIVEGTKKYVCGKVTRELVKGSIEVYPINNYGAIEIGLHKFHNKEEPNGIPKIGRFTIVWKKENGEWKITKVISLH</sequence>
<dbReference type="Gene3D" id="3.10.450.50">
    <property type="match status" value="1"/>
</dbReference>
<dbReference type="InterPro" id="IPR032710">
    <property type="entry name" value="NTF2-like_dom_sf"/>
</dbReference>
<accession>A0A0A2MY43</accession>
<dbReference type="Pfam" id="PF14534">
    <property type="entry name" value="DUF4440"/>
    <property type="match status" value="1"/>
</dbReference>
<evidence type="ECO:0000313" key="2">
    <source>
        <dbReference type="EMBL" id="KGO93125.1"/>
    </source>
</evidence>
<dbReference type="InterPro" id="IPR027843">
    <property type="entry name" value="DUF4440"/>
</dbReference>
<reference evidence="3" key="1">
    <citation type="submission" date="2013-09" db="EMBL/GenBank/DDBJ databases">
        <authorList>
            <person name="Zeng Z."/>
            <person name="Chen C."/>
        </authorList>
    </citation>
    <scope>NUCLEOTIDE SEQUENCE [LARGE SCALE GENOMIC DNA]</scope>
    <source>
        <strain evidence="3">DK69</strain>
    </source>
</reference>
<feature type="domain" description="DUF4440" evidence="1">
    <location>
        <begin position="43"/>
        <end position="155"/>
    </location>
</feature>
<keyword evidence="3" id="KW-1185">Reference proteome</keyword>
<dbReference type="STRING" id="1107311.Q767_15220"/>
<dbReference type="eggNOG" id="COG1680">
    <property type="taxonomic scope" value="Bacteria"/>
</dbReference>
<dbReference type="AlphaFoldDB" id="A0A0A2MY43"/>
<reference evidence="2 3" key="2">
    <citation type="journal article" date="2015" name="Stand. Genomic Sci.">
        <title>High quality draft genomic sequence of Flavobacterium enshiense DK69(T) and comparison among Flavobacterium genomes.</title>
        <authorList>
            <person name="Zeng Z."/>
            <person name="Chen C."/>
            <person name="Du H."/>
            <person name="Wang G."/>
            <person name="Li M."/>
        </authorList>
    </citation>
    <scope>NUCLEOTIDE SEQUENCE [LARGE SCALE GENOMIC DNA]</scope>
    <source>
        <strain evidence="2 3">DK69</strain>
    </source>
</reference>
<organism evidence="2 3">
    <name type="scientific">Flavobacterium enshiense DK69</name>
    <dbReference type="NCBI Taxonomy" id="1107311"/>
    <lineage>
        <taxon>Bacteria</taxon>
        <taxon>Pseudomonadati</taxon>
        <taxon>Bacteroidota</taxon>
        <taxon>Flavobacteriia</taxon>
        <taxon>Flavobacteriales</taxon>
        <taxon>Flavobacteriaceae</taxon>
        <taxon>Flavobacterium</taxon>
    </lineage>
</organism>
<dbReference type="PATRIC" id="fig|1107311.5.peg.1563"/>
<evidence type="ECO:0000259" key="1">
    <source>
        <dbReference type="Pfam" id="PF14534"/>
    </source>
</evidence>
<dbReference type="SUPFAM" id="SSF54427">
    <property type="entry name" value="NTF2-like"/>
    <property type="match status" value="1"/>
</dbReference>
<evidence type="ECO:0000313" key="3">
    <source>
        <dbReference type="Proteomes" id="UP000030149"/>
    </source>
</evidence>